<evidence type="ECO:0000313" key="1">
    <source>
        <dbReference type="EMBL" id="HHI48956.1"/>
    </source>
</evidence>
<proteinExistence type="predicted"/>
<comment type="caution">
    <text evidence="1">The sequence shown here is derived from an EMBL/GenBank/DDBJ whole genome shotgun (WGS) entry which is preliminary data.</text>
</comment>
<reference evidence="1" key="1">
    <citation type="journal article" date="2020" name="mSystems">
        <title>Genome- and Community-Level Interaction Insights into Carbon Utilization and Element Cycling Functions of Hydrothermarchaeota in Hydrothermal Sediment.</title>
        <authorList>
            <person name="Zhou Z."/>
            <person name="Liu Y."/>
            <person name="Xu W."/>
            <person name="Pan J."/>
            <person name="Luo Z.H."/>
            <person name="Li M."/>
        </authorList>
    </citation>
    <scope>NUCLEOTIDE SEQUENCE [LARGE SCALE GENOMIC DNA]</scope>
    <source>
        <strain evidence="1">SpSt-1038</strain>
    </source>
</reference>
<protein>
    <submittedName>
        <fullName evidence="1">Uncharacterized protein</fullName>
    </submittedName>
</protein>
<name>A0A7J3UYL1_9CREN</name>
<sequence>MTNMKLVLIPAALVVALFAFSATYGLWFQTLYVDGTVNTGYLEWKIVDQFTSDAEKQPDRSILPGFEGDSFIVPERKDVGWTDCVIAPDGMSATFTMYNTYPCYMAMFSVYFRNTGTVPIHLEYIEFYDGQGNLIVNYTYPNTKLKDFAVDCTGDGLPDIEILWLEPLGEQIDPGERSNEYSWWVHVLQTAPEGATLQYTIKLYAVQWNESEWPIQYTQPGPT</sequence>
<dbReference type="AlphaFoldDB" id="A0A7J3UYL1"/>
<dbReference type="EMBL" id="DRVT01000024">
    <property type="protein sequence ID" value="HHI48956.1"/>
    <property type="molecule type" value="Genomic_DNA"/>
</dbReference>
<organism evidence="1">
    <name type="scientific">Candidatus Methanosuratincola petrocarbonis</name>
    <name type="common">ex Vanwonterghem et al. 2016</name>
    <dbReference type="NCBI Taxonomy" id="1867261"/>
    <lineage>
        <taxon>Archaea</taxon>
        <taxon>Thermoproteota</taxon>
        <taxon>Methanosuratincolia</taxon>
        <taxon>Candidatus Methanomethylicales</taxon>
        <taxon>Candidatus Methanomethylicaceae</taxon>
        <taxon>Candidatus Methanosuratincola (ex Vanwonterghem et al. 2016)</taxon>
    </lineage>
</organism>
<accession>A0A7J3UYL1</accession>
<gene>
    <name evidence="1" type="ORF">ENL91_02160</name>
</gene>